<evidence type="ECO:0000256" key="2">
    <source>
        <dbReference type="ARBA" id="ARBA00006076"/>
    </source>
</evidence>
<dbReference type="InterPro" id="IPR045347">
    <property type="entry name" value="HIND"/>
</dbReference>
<feature type="region of interest" description="Disordered" evidence="7">
    <location>
        <begin position="25"/>
        <end position="56"/>
    </location>
</feature>
<comment type="subcellular location">
    <subcellularLocation>
        <location evidence="1">Nucleus</location>
    </subcellularLocation>
</comment>
<keyword evidence="4" id="KW-0508">mRNA splicing</keyword>
<dbReference type="GO" id="GO:0045292">
    <property type="term" value="P:mRNA cis splicing, via spliceosome"/>
    <property type="evidence" value="ECO:0007669"/>
    <property type="project" value="TreeGrafter"/>
</dbReference>
<evidence type="ECO:0000256" key="6">
    <source>
        <dbReference type="SAM" id="Coils"/>
    </source>
</evidence>
<dbReference type="InParanoid" id="G4T725"/>
<dbReference type="Proteomes" id="UP000007148">
    <property type="component" value="Unassembled WGS sequence"/>
</dbReference>
<feature type="region of interest" description="Disordered" evidence="7">
    <location>
        <begin position="694"/>
        <end position="750"/>
    </location>
</feature>
<evidence type="ECO:0000313" key="9">
    <source>
        <dbReference type="Proteomes" id="UP000007148"/>
    </source>
</evidence>
<feature type="compositionally biased region" description="Low complexity" evidence="7">
    <location>
        <begin position="694"/>
        <end position="705"/>
    </location>
</feature>
<dbReference type="OrthoDB" id="5583at2759"/>
<feature type="coiled-coil region" evidence="6">
    <location>
        <begin position="94"/>
        <end position="125"/>
    </location>
</feature>
<dbReference type="OMA" id="KRRDYTG"/>
<keyword evidence="3" id="KW-0507">mRNA processing</keyword>
<reference evidence="8 9" key="1">
    <citation type="journal article" date="2011" name="PLoS Pathog.">
        <title>Endophytic Life Strategies Decoded by Genome and Transcriptome Analyses of the Mutualistic Root Symbiont Piriformospora indica.</title>
        <authorList>
            <person name="Zuccaro A."/>
            <person name="Lahrmann U."/>
            <person name="Guldener U."/>
            <person name="Langen G."/>
            <person name="Pfiffi S."/>
            <person name="Biedenkopf D."/>
            <person name="Wong P."/>
            <person name="Samans B."/>
            <person name="Grimm C."/>
            <person name="Basiewicz M."/>
            <person name="Murat C."/>
            <person name="Martin F."/>
            <person name="Kogel K.H."/>
        </authorList>
    </citation>
    <scope>NUCLEOTIDE SEQUENCE [LARGE SCALE GENOMIC DNA]</scope>
    <source>
        <strain evidence="8 9">DSM 11827</strain>
    </source>
</reference>
<sequence>MADAEGISLEETNKIRISLGLKPLTDDKAPVADKEKEAEDNYSKARDKERKARDDKALRDKIAKVRNRHELNAKLKGTTLGTLGEEEGDTRSWIKRNKKMVKELAKRKQKELEEMDNQFQESYGEDDLAGLKVAHDLEGMEEGQEQILTLKDARILDDAEDELQNVLLAEHERTDERIKNKSKNRTYTGYDDEEFAEGRAGMKRKILSKYDEDLDGPQETGFRLGSSAKPAKAARIVEDMDAPTVNKELLSIDYLKNLDTSDYLQEGDVGFKKQKKKKRATRRVVESDIVPEEPTEQQDGMQVDEEPTRKADDNFVDDDELQAALARSRKAKVRKIPKLTAEEIAKRVAEEREAEEKEAIKTEEEVGLVIDDTTEFMDSLKQAMERPAERRVVVINNTRTKEESDEDEDQMEVELEAGEVDAKQEQEMLALKMELDKQFGSDEGVKVEEQEIEVGTAAEKTHSGGLAGTLSILKATGALQTSTGDLRERERIQRERDLWLAEQRTRAALRELERAAARGANRDQQQREYENRLREQNEIRSAIKSFENYKPDINIVYHDEFGREMTPKEAWKALSHRFHGKGSGKAKTEKRLKKIAEEQKMQAMVSGETPLGMTSAFQARQEKLGQAHMVLSVGNRGAAPQLAQYIETPNLTKTKAEKKKKGKDVDKGMEQPALMDVTHFVAAAAPALATEQASKPAAPKAKFAPVGSFVPTPVAATNGDSTPISTGRIALNLKRKAEDEGTGTPPQKRR</sequence>
<dbReference type="STRING" id="1109443.G4T725"/>
<feature type="coiled-coil region" evidence="6">
    <location>
        <begin position="338"/>
        <end position="365"/>
    </location>
</feature>
<keyword evidence="6" id="KW-0175">Coiled coil</keyword>
<dbReference type="InterPro" id="IPR005011">
    <property type="entry name" value="SNU66/SART1"/>
</dbReference>
<keyword evidence="9" id="KW-1185">Reference proteome</keyword>
<evidence type="ECO:0000256" key="3">
    <source>
        <dbReference type="ARBA" id="ARBA00022664"/>
    </source>
</evidence>
<feature type="region of interest" description="Disordered" evidence="7">
    <location>
        <begin position="282"/>
        <end position="315"/>
    </location>
</feature>
<protein>
    <recommendedName>
        <fullName evidence="10">SART-1 protein</fullName>
    </recommendedName>
</protein>
<name>G4T725_SERID</name>
<evidence type="ECO:0000256" key="4">
    <source>
        <dbReference type="ARBA" id="ARBA00023187"/>
    </source>
</evidence>
<accession>G4T725</accession>
<dbReference type="HOGENOM" id="CLU_009379_2_1_1"/>
<dbReference type="GO" id="GO:0046540">
    <property type="term" value="C:U4/U6 x U5 tri-snRNP complex"/>
    <property type="evidence" value="ECO:0007669"/>
    <property type="project" value="InterPro"/>
</dbReference>
<dbReference type="Pfam" id="PF03343">
    <property type="entry name" value="SART-1"/>
    <property type="match status" value="1"/>
</dbReference>
<evidence type="ECO:0000256" key="5">
    <source>
        <dbReference type="ARBA" id="ARBA00023242"/>
    </source>
</evidence>
<dbReference type="Pfam" id="PF19252">
    <property type="entry name" value="HIND"/>
    <property type="match status" value="1"/>
</dbReference>
<dbReference type="PANTHER" id="PTHR14152">
    <property type="entry name" value="SQUAMOUS CELL CARCINOMA ANTIGEN RECOGNISED BY CYTOTOXIC T LYMPHOCYTES"/>
    <property type="match status" value="1"/>
</dbReference>
<feature type="region of interest" description="Disordered" evidence="7">
    <location>
        <begin position="211"/>
        <end position="230"/>
    </location>
</feature>
<evidence type="ECO:0000256" key="7">
    <source>
        <dbReference type="SAM" id="MobiDB-lite"/>
    </source>
</evidence>
<dbReference type="EMBL" id="CAFZ01000009">
    <property type="protein sequence ID" value="CCA67115.1"/>
    <property type="molecule type" value="Genomic_DNA"/>
</dbReference>
<comment type="similarity">
    <text evidence="2">Belongs to the SNU66/SART1 family.</text>
</comment>
<evidence type="ECO:0008006" key="10">
    <source>
        <dbReference type="Google" id="ProtNLM"/>
    </source>
</evidence>
<keyword evidence="5" id="KW-0539">Nucleus</keyword>
<dbReference type="PANTHER" id="PTHR14152:SF5">
    <property type="entry name" value="U4_U6.U5 TRI-SNRNP-ASSOCIATED PROTEIN 1"/>
    <property type="match status" value="1"/>
</dbReference>
<evidence type="ECO:0000256" key="1">
    <source>
        <dbReference type="ARBA" id="ARBA00004123"/>
    </source>
</evidence>
<evidence type="ECO:0000313" key="8">
    <source>
        <dbReference type="EMBL" id="CCA67115.1"/>
    </source>
</evidence>
<dbReference type="AlphaFoldDB" id="G4T725"/>
<proteinExistence type="inferred from homology"/>
<comment type="caution">
    <text evidence="8">The sequence shown here is derived from an EMBL/GenBank/DDBJ whole genome shotgun (WGS) entry which is preliminary data.</text>
</comment>
<dbReference type="eggNOG" id="KOG2217">
    <property type="taxonomic scope" value="Eukaryota"/>
</dbReference>
<organism evidence="8 9">
    <name type="scientific">Serendipita indica (strain DSM 11827)</name>
    <name type="common">Root endophyte fungus</name>
    <name type="synonym">Piriformospora indica</name>
    <dbReference type="NCBI Taxonomy" id="1109443"/>
    <lineage>
        <taxon>Eukaryota</taxon>
        <taxon>Fungi</taxon>
        <taxon>Dikarya</taxon>
        <taxon>Basidiomycota</taxon>
        <taxon>Agaricomycotina</taxon>
        <taxon>Agaricomycetes</taxon>
        <taxon>Sebacinales</taxon>
        <taxon>Serendipitaceae</taxon>
        <taxon>Serendipita</taxon>
    </lineage>
</organism>
<dbReference type="GO" id="GO:0000481">
    <property type="term" value="P:maturation of 5S rRNA"/>
    <property type="evidence" value="ECO:0007669"/>
    <property type="project" value="TreeGrafter"/>
</dbReference>
<dbReference type="FunCoup" id="G4T725">
    <property type="interactions" value="696"/>
</dbReference>
<gene>
    <name evidence="8" type="ORF">PIIN_00949</name>
</gene>